<keyword evidence="4" id="KW-1185">Reference proteome</keyword>
<accession>A0AAJ2BV79</accession>
<evidence type="ECO:0000313" key="3">
    <source>
        <dbReference type="EMBL" id="MDR6835432.1"/>
    </source>
</evidence>
<feature type="region of interest" description="Disordered" evidence="1">
    <location>
        <begin position="1"/>
        <end position="23"/>
    </location>
</feature>
<name>A0AAJ2BV79_ACIDE</name>
<comment type="caution">
    <text evidence="2">The sequence shown here is derived from an EMBL/GenBank/DDBJ whole genome shotgun (WGS) entry which is preliminary data.</text>
</comment>
<reference evidence="2 4" key="1">
    <citation type="submission" date="2023-07" db="EMBL/GenBank/DDBJ databases">
        <title>Sorghum-associated microbial communities from plants grown in Nebraska, USA.</title>
        <authorList>
            <person name="Schachtman D."/>
        </authorList>
    </citation>
    <scope>NUCLEOTIDE SEQUENCE</scope>
    <source>
        <strain evidence="3 4">BE105</strain>
        <strain evidence="2">BE69</strain>
    </source>
</reference>
<evidence type="ECO:0000313" key="4">
    <source>
        <dbReference type="Proteomes" id="UP001249076"/>
    </source>
</evidence>
<gene>
    <name evidence="2" type="ORF">J2W88_000253</name>
    <name evidence="3" type="ORF">J2W93_000253</name>
</gene>
<organism evidence="2 5">
    <name type="scientific">Acidovorax delafieldii</name>
    <name type="common">Pseudomonas delafieldii</name>
    <dbReference type="NCBI Taxonomy" id="47920"/>
    <lineage>
        <taxon>Bacteria</taxon>
        <taxon>Pseudomonadati</taxon>
        <taxon>Pseudomonadota</taxon>
        <taxon>Betaproteobacteria</taxon>
        <taxon>Burkholderiales</taxon>
        <taxon>Comamonadaceae</taxon>
        <taxon>Acidovorax</taxon>
    </lineage>
</organism>
<evidence type="ECO:0000313" key="5">
    <source>
        <dbReference type="Proteomes" id="UP001253458"/>
    </source>
</evidence>
<protein>
    <submittedName>
        <fullName evidence="2">Uncharacterized protein</fullName>
    </submittedName>
</protein>
<dbReference type="Proteomes" id="UP001249076">
    <property type="component" value="Unassembled WGS sequence"/>
</dbReference>
<evidence type="ECO:0000313" key="2">
    <source>
        <dbReference type="EMBL" id="MDR6764995.1"/>
    </source>
</evidence>
<dbReference type="EMBL" id="JAVDTL010000001">
    <property type="protein sequence ID" value="MDR6764995.1"/>
    <property type="molecule type" value="Genomic_DNA"/>
</dbReference>
<dbReference type="AlphaFoldDB" id="A0AAJ2BV79"/>
<sequence length="39" mass="4129">MSNEQLQPLQGATAAPEFGNPTAVGWVLQPHHEVSDGNT</sequence>
<proteinExistence type="predicted"/>
<feature type="compositionally biased region" description="Polar residues" evidence="1">
    <location>
        <begin position="1"/>
        <end position="10"/>
    </location>
</feature>
<dbReference type="EMBL" id="JAVDTS010000001">
    <property type="protein sequence ID" value="MDR6835432.1"/>
    <property type="molecule type" value="Genomic_DNA"/>
</dbReference>
<dbReference type="Proteomes" id="UP001253458">
    <property type="component" value="Unassembled WGS sequence"/>
</dbReference>
<evidence type="ECO:0000256" key="1">
    <source>
        <dbReference type="SAM" id="MobiDB-lite"/>
    </source>
</evidence>